<organism evidence="2 3">
    <name type="scientific">Elysia crispata</name>
    <name type="common">lettuce slug</name>
    <dbReference type="NCBI Taxonomy" id="231223"/>
    <lineage>
        <taxon>Eukaryota</taxon>
        <taxon>Metazoa</taxon>
        <taxon>Spiralia</taxon>
        <taxon>Lophotrochozoa</taxon>
        <taxon>Mollusca</taxon>
        <taxon>Gastropoda</taxon>
        <taxon>Heterobranchia</taxon>
        <taxon>Euthyneura</taxon>
        <taxon>Panpulmonata</taxon>
        <taxon>Sacoglossa</taxon>
        <taxon>Placobranchoidea</taxon>
        <taxon>Plakobranchidae</taxon>
        <taxon>Elysia</taxon>
    </lineage>
</organism>
<dbReference type="Proteomes" id="UP001283361">
    <property type="component" value="Unassembled WGS sequence"/>
</dbReference>
<keyword evidence="3" id="KW-1185">Reference proteome</keyword>
<accession>A0AAE1BE84</accession>
<gene>
    <name evidence="2" type="ORF">RRG08_023310</name>
</gene>
<evidence type="ECO:0000313" key="3">
    <source>
        <dbReference type="Proteomes" id="UP001283361"/>
    </source>
</evidence>
<feature type="region of interest" description="Disordered" evidence="1">
    <location>
        <begin position="56"/>
        <end position="83"/>
    </location>
</feature>
<sequence>MTSERGPGSEHKCAPYSISARGVGPAASWMLQLEPATRLAQQDQALQKATQLSKTWNVPSNSGTARRVKFTPQSSLRPDARVNQTSTVNLSGCVQDQTWRSPGVAGGWRTV</sequence>
<protein>
    <submittedName>
        <fullName evidence="2">Uncharacterized protein</fullName>
    </submittedName>
</protein>
<comment type="caution">
    <text evidence="2">The sequence shown here is derived from an EMBL/GenBank/DDBJ whole genome shotgun (WGS) entry which is preliminary data.</text>
</comment>
<name>A0AAE1BE84_9GAST</name>
<evidence type="ECO:0000256" key="1">
    <source>
        <dbReference type="SAM" id="MobiDB-lite"/>
    </source>
</evidence>
<feature type="compositionally biased region" description="Polar residues" evidence="1">
    <location>
        <begin position="71"/>
        <end position="83"/>
    </location>
</feature>
<reference evidence="2" key="1">
    <citation type="journal article" date="2023" name="G3 (Bethesda)">
        <title>A reference genome for the long-term kleptoplast-retaining sea slug Elysia crispata morphotype clarki.</title>
        <authorList>
            <person name="Eastman K.E."/>
            <person name="Pendleton A.L."/>
            <person name="Shaikh M.A."/>
            <person name="Suttiyut T."/>
            <person name="Ogas R."/>
            <person name="Tomko P."/>
            <person name="Gavelis G."/>
            <person name="Widhalm J.R."/>
            <person name="Wisecaver J.H."/>
        </authorList>
    </citation>
    <scope>NUCLEOTIDE SEQUENCE</scope>
    <source>
        <strain evidence="2">ECLA1</strain>
    </source>
</reference>
<dbReference type="AlphaFoldDB" id="A0AAE1BE84"/>
<proteinExistence type="predicted"/>
<dbReference type="EMBL" id="JAWDGP010000113">
    <property type="protein sequence ID" value="KAK3803592.1"/>
    <property type="molecule type" value="Genomic_DNA"/>
</dbReference>
<evidence type="ECO:0000313" key="2">
    <source>
        <dbReference type="EMBL" id="KAK3803592.1"/>
    </source>
</evidence>